<keyword evidence="2" id="KW-0472">Membrane</keyword>
<feature type="transmembrane region" description="Helical" evidence="2">
    <location>
        <begin position="52"/>
        <end position="72"/>
    </location>
</feature>
<feature type="coiled-coil region" evidence="1">
    <location>
        <begin position="8"/>
        <end position="35"/>
    </location>
</feature>
<proteinExistence type="predicted"/>
<keyword evidence="2" id="KW-1133">Transmembrane helix</keyword>
<keyword evidence="1" id="KW-0175">Coiled coil</keyword>
<sequence>MPIAALFLATSDERMEKLREDCQLENENNKEGANEENNVQANRMEQRVLNRFYFEMMMLFFICAVIRVIAIFTRG</sequence>
<evidence type="ECO:0000256" key="2">
    <source>
        <dbReference type="SAM" id="Phobius"/>
    </source>
</evidence>
<keyword evidence="4" id="KW-1185">Reference proteome</keyword>
<gene>
    <name evidence="3" type="ORF">L5515_017338</name>
</gene>
<evidence type="ECO:0000256" key="1">
    <source>
        <dbReference type="SAM" id="Coils"/>
    </source>
</evidence>
<dbReference type="Proteomes" id="UP000829354">
    <property type="component" value="Chromosome X"/>
</dbReference>
<dbReference type="AlphaFoldDB" id="A0AAE9JRE7"/>
<protein>
    <submittedName>
        <fullName evidence="3">Uncharacterized protein</fullName>
    </submittedName>
</protein>
<organism evidence="3 4">
    <name type="scientific">Caenorhabditis briggsae</name>
    <dbReference type="NCBI Taxonomy" id="6238"/>
    <lineage>
        <taxon>Eukaryota</taxon>
        <taxon>Metazoa</taxon>
        <taxon>Ecdysozoa</taxon>
        <taxon>Nematoda</taxon>
        <taxon>Chromadorea</taxon>
        <taxon>Rhabditida</taxon>
        <taxon>Rhabditina</taxon>
        <taxon>Rhabditomorpha</taxon>
        <taxon>Rhabditoidea</taxon>
        <taxon>Rhabditidae</taxon>
        <taxon>Peloderinae</taxon>
        <taxon>Caenorhabditis</taxon>
    </lineage>
</organism>
<evidence type="ECO:0000313" key="4">
    <source>
        <dbReference type="Proteomes" id="UP000829354"/>
    </source>
</evidence>
<keyword evidence="2" id="KW-0812">Transmembrane</keyword>
<reference evidence="3 4" key="1">
    <citation type="submission" date="2022-04" db="EMBL/GenBank/DDBJ databases">
        <title>Chromosome-level reference genomes for two strains of Caenorhabditis briggsae: an improved platform for comparative genomics.</title>
        <authorList>
            <person name="Stevens L."/>
            <person name="Andersen E."/>
        </authorList>
    </citation>
    <scope>NUCLEOTIDE SEQUENCE [LARGE SCALE GENOMIC DNA]</scope>
    <source>
        <strain evidence="3">VX34</strain>
        <tissue evidence="3">Whole-organism</tissue>
    </source>
</reference>
<dbReference type="EMBL" id="CP092625">
    <property type="protein sequence ID" value="UMM40828.1"/>
    <property type="molecule type" value="Genomic_DNA"/>
</dbReference>
<name>A0AAE9JRE7_CAEBR</name>
<evidence type="ECO:0000313" key="3">
    <source>
        <dbReference type="EMBL" id="UMM40828.1"/>
    </source>
</evidence>
<accession>A0AAE9JRE7</accession>